<dbReference type="InterPro" id="IPR000209">
    <property type="entry name" value="Peptidase_S8/S53_dom"/>
</dbReference>
<dbReference type="Proteomes" id="UP000473887">
    <property type="component" value="Unassembled WGS sequence"/>
</dbReference>
<organism evidence="7 9">
    <name type="scientific">Clostridium botulinum</name>
    <dbReference type="NCBI Taxonomy" id="1491"/>
    <lineage>
        <taxon>Bacteria</taxon>
        <taxon>Bacillati</taxon>
        <taxon>Bacillota</taxon>
        <taxon>Clostridia</taxon>
        <taxon>Eubacteriales</taxon>
        <taxon>Clostridiaceae</taxon>
        <taxon>Clostridium</taxon>
    </lineage>
</organism>
<evidence type="ECO:0000256" key="4">
    <source>
        <dbReference type="ARBA" id="ARBA00022825"/>
    </source>
</evidence>
<feature type="domain" description="Peptidase S8/S53" evidence="6">
    <location>
        <begin position="108"/>
        <end position="363"/>
    </location>
</feature>
<dbReference type="InterPro" id="IPR023827">
    <property type="entry name" value="Peptidase_S8_Asp-AS"/>
</dbReference>
<evidence type="ECO:0000313" key="7">
    <source>
        <dbReference type="EMBL" id="NEZ92051.1"/>
    </source>
</evidence>
<reference evidence="7 9" key="2">
    <citation type="submission" date="2019-02" db="EMBL/GenBank/DDBJ databases">
        <title>Genome sequencing of Clostridium botulinum clinical isolates.</title>
        <authorList>
            <person name="Brunt J."/>
            <person name="Van Vliet A.H.M."/>
            <person name="Stringer S.C."/>
            <person name="Grant K.A."/>
            <person name="Carter A.C."/>
            <person name="Peck M.W."/>
        </authorList>
    </citation>
    <scope>NUCLEOTIDE SEQUENCE [LARGE SCALE GENOMIC DNA]</scope>
    <source>
        <strain evidence="7 9">H142660711</strain>
    </source>
</reference>
<keyword evidence="4 5" id="KW-0720">Serine protease</keyword>
<evidence type="ECO:0000256" key="5">
    <source>
        <dbReference type="PROSITE-ProRule" id="PRU01240"/>
    </source>
</evidence>
<keyword evidence="2 5" id="KW-0645">Protease</keyword>
<dbReference type="EMBL" id="CP069280">
    <property type="protein sequence ID" value="QRI53523.1"/>
    <property type="molecule type" value="Genomic_DNA"/>
</dbReference>
<evidence type="ECO:0000313" key="9">
    <source>
        <dbReference type="Proteomes" id="UP000473887"/>
    </source>
</evidence>
<dbReference type="InterPro" id="IPR051048">
    <property type="entry name" value="Peptidase_S8/S53_subtilisin"/>
</dbReference>
<dbReference type="Gene3D" id="3.40.50.200">
    <property type="entry name" value="Peptidase S8/S53 domain"/>
    <property type="match status" value="1"/>
</dbReference>
<feature type="active site" description="Charge relay system" evidence="5">
    <location>
        <position position="117"/>
    </location>
</feature>
<dbReference type="InterPro" id="IPR036852">
    <property type="entry name" value="Peptidase_S8/S53_dom_sf"/>
</dbReference>
<sequence length="398" mass="43950">MFSFKKKIEETLKIAIKNNYYKNYRVLIICTNLQKDIEKKVKLYKGKVLKSISSCNCVCAYVSSRAIERLLEYPQVIYICLDPYAYICGNSVCASNNVTISERYSLTGENIGIGVVDTGVYPHTDLINPNNRIKSFLDLINNYNYPYDDNGHGTFVSGIIAGNGTLSDGLYKGIAPKSHLCVVKAFNKLGKGFISDILLGIENLINVKEEFNIKIICLPFEVPYINYNVLNLFSKIFNIALNNNIIIIVPSGHNGNNEGSIQGIATLKSCITVGGIDTTSLEKKPYIYSSSGPFSNIEKPDLAAAAVNICSLNSNTNYISEKMGKKIYPKPLEEAYTNFTGTSCAAAYISGVCSLLFENNQELLFKDILSLMKVSCSLLPFSKWIQGAGIIDINKLLP</sequence>
<dbReference type="PROSITE" id="PS00137">
    <property type="entry name" value="SUBTILASE_HIS"/>
    <property type="match status" value="1"/>
</dbReference>
<evidence type="ECO:0000313" key="10">
    <source>
        <dbReference type="Proteomes" id="UP000663464"/>
    </source>
</evidence>
<evidence type="ECO:0000259" key="6">
    <source>
        <dbReference type="Pfam" id="PF00082"/>
    </source>
</evidence>
<dbReference type="PANTHER" id="PTHR43399:SF4">
    <property type="entry name" value="CELL WALL-ASSOCIATED PROTEASE"/>
    <property type="match status" value="1"/>
</dbReference>
<dbReference type="SUPFAM" id="SSF52743">
    <property type="entry name" value="Subtilisin-like"/>
    <property type="match status" value="1"/>
</dbReference>
<evidence type="ECO:0000256" key="1">
    <source>
        <dbReference type="ARBA" id="ARBA00011073"/>
    </source>
</evidence>
<dbReference type="InterPro" id="IPR022398">
    <property type="entry name" value="Peptidase_S8_His-AS"/>
</dbReference>
<evidence type="ECO:0000256" key="2">
    <source>
        <dbReference type="ARBA" id="ARBA00022670"/>
    </source>
</evidence>
<dbReference type="RefSeq" id="WP_003361779.1">
    <property type="nucleotide sequence ID" value="NZ_CP013845.1"/>
</dbReference>
<gene>
    <name evidence="7" type="ORF">EXM69_08835</name>
    <name evidence="8" type="ORF">JQS73_19425</name>
</gene>
<dbReference type="Pfam" id="PF00082">
    <property type="entry name" value="Peptidase_S8"/>
    <property type="match status" value="1"/>
</dbReference>
<reference evidence="8" key="3">
    <citation type="submission" date="2021-02" db="EMBL/GenBank/DDBJ databases">
        <authorList>
            <person name="Dover N."/>
            <person name="Barash J.R."/>
            <person name="Bell J.M."/>
            <person name="Sylvester M.D."/>
            <person name="Arnon S."/>
        </authorList>
    </citation>
    <scope>NUCLEOTIDE SEQUENCE</scope>
    <source>
        <strain evidence="8">IBCA10-7060</strain>
    </source>
</reference>
<accession>A0A0A2HHW6</accession>
<proteinExistence type="inferred from homology"/>
<dbReference type="GO" id="GO:0004252">
    <property type="term" value="F:serine-type endopeptidase activity"/>
    <property type="evidence" value="ECO:0007669"/>
    <property type="project" value="UniProtKB-UniRule"/>
</dbReference>
<feature type="active site" description="Charge relay system" evidence="5">
    <location>
        <position position="152"/>
    </location>
</feature>
<feature type="active site" description="Charge relay system" evidence="5">
    <location>
        <position position="343"/>
    </location>
</feature>
<protein>
    <submittedName>
        <fullName evidence="7 8">Peptidase</fullName>
    </submittedName>
</protein>
<dbReference type="PRINTS" id="PR00723">
    <property type="entry name" value="SUBTILISIN"/>
</dbReference>
<dbReference type="PROSITE" id="PS51892">
    <property type="entry name" value="SUBTILASE"/>
    <property type="match status" value="1"/>
</dbReference>
<name>A0A0A2HHW6_CLOBO</name>
<keyword evidence="3 5" id="KW-0378">Hydrolase</keyword>
<evidence type="ECO:0000256" key="3">
    <source>
        <dbReference type="ARBA" id="ARBA00022801"/>
    </source>
</evidence>
<dbReference type="InterPro" id="IPR015500">
    <property type="entry name" value="Peptidase_S8_subtilisin-rel"/>
</dbReference>
<dbReference type="PROSITE" id="PS00136">
    <property type="entry name" value="SUBTILASE_ASP"/>
    <property type="match status" value="1"/>
</dbReference>
<dbReference type="PANTHER" id="PTHR43399">
    <property type="entry name" value="SUBTILISIN-RELATED"/>
    <property type="match status" value="1"/>
</dbReference>
<dbReference type="GO" id="GO:0006508">
    <property type="term" value="P:proteolysis"/>
    <property type="evidence" value="ECO:0007669"/>
    <property type="project" value="UniProtKB-KW"/>
</dbReference>
<dbReference type="Proteomes" id="UP000663464">
    <property type="component" value="Chromosome"/>
</dbReference>
<dbReference type="AlphaFoldDB" id="A0A0A2HHW6"/>
<dbReference type="EMBL" id="SGKC01000014">
    <property type="protein sequence ID" value="NEZ92051.1"/>
    <property type="molecule type" value="Genomic_DNA"/>
</dbReference>
<comment type="similarity">
    <text evidence="1 5">Belongs to the peptidase S8 family.</text>
</comment>
<reference evidence="8 10" key="1">
    <citation type="journal article" date="2014" name="J. Infect. Dis.">
        <title>Molecular characterization of a novel botulinum neurotoxin type H gene.</title>
        <authorList>
            <person name="Dover N."/>
            <person name="Barash J.R."/>
            <person name="Hill K.K."/>
            <person name="Xie G."/>
            <person name="Arnon S.S."/>
        </authorList>
    </citation>
    <scope>NUCLEOTIDE SEQUENCE [LARGE SCALE GENOMIC DNA]</scope>
    <source>
        <strain evidence="8 10">IBCA10-7060</strain>
    </source>
</reference>
<evidence type="ECO:0000313" key="8">
    <source>
        <dbReference type="EMBL" id="QRI53523.1"/>
    </source>
</evidence>